<feature type="region of interest" description="Disordered" evidence="1">
    <location>
        <begin position="79"/>
        <end position="105"/>
    </location>
</feature>
<gene>
    <name evidence="2" type="ORF">V9T40_010401</name>
</gene>
<dbReference type="Proteomes" id="UP001367676">
    <property type="component" value="Unassembled WGS sequence"/>
</dbReference>
<reference evidence="2 3" key="1">
    <citation type="submission" date="2024-03" db="EMBL/GenBank/DDBJ databases">
        <title>Adaptation during the transition from Ophiocordyceps entomopathogen to insect associate is accompanied by gene loss and intensified selection.</title>
        <authorList>
            <person name="Ward C.M."/>
            <person name="Onetto C.A."/>
            <person name="Borneman A.R."/>
        </authorList>
    </citation>
    <scope>NUCLEOTIDE SEQUENCE [LARGE SCALE GENOMIC DNA]</scope>
    <source>
        <strain evidence="2">AWRI1</strain>
        <tissue evidence="2">Single Adult Female</tissue>
    </source>
</reference>
<proteinExistence type="predicted"/>
<dbReference type="AlphaFoldDB" id="A0AAN9TCB1"/>
<accession>A0AAN9TCB1</accession>
<organism evidence="2 3">
    <name type="scientific">Parthenolecanium corni</name>
    <dbReference type="NCBI Taxonomy" id="536013"/>
    <lineage>
        <taxon>Eukaryota</taxon>
        <taxon>Metazoa</taxon>
        <taxon>Ecdysozoa</taxon>
        <taxon>Arthropoda</taxon>
        <taxon>Hexapoda</taxon>
        <taxon>Insecta</taxon>
        <taxon>Pterygota</taxon>
        <taxon>Neoptera</taxon>
        <taxon>Paraneoptera</taxon>
        <taxon>Hemiptera</taxon>
        <taxon>Sternorrhyncha</taxon>
        <taxon>Coccoidea</taxon>
        <taxon>Coccidae</taxon>
        <taxon>Parthenolecanium</taxon>
    </lineage>
</organism>
<dbReference type="EMBL" id="JBBCAQ010000035">
    <property type="protein sequence ID" value="KAK7578196.1"/>
    <property type="molecule type" value="Genomic_DNA"/>
</dbReference>
<comment type="caution">
    <text evidence="2">The sequence shown here is derived from an EMBL/GenBank/DDBJ whole genome shotgun (WGS) entry which is preliminary data.</text>
</comment>
<keyword evidence="3" id="KW-1185">Reference proteome</keyword>
<sequence>MFAWAERPAYIIPSCEYKTVDKIICSNVSINGADPNLRDWSGRKPFQYKSMNNRNSSSKMDSIRSKYFVPRKEFVGNASQLTKSNSVKENKSKRSPFNFMNNMRSKRSSLSRSNSIVSLSSFL</sequence>
<evidence type="ECO:0000313" key="2">
    <source>
        <dbReference type="EMBL" id="KAK7578196.1"/>
    </source>
</evidence>
<evidence type="ECO:0000256" key="1">
    <source>
        <dbReference type="SAM" id="MobiDB-lite"/>
    </source>
</evidence>
<protein>
    <submittedName>
        <fullName evidence="2">Uncharacterized protein</fullName>
    </submittedName>
</protein>
<evidence type="ECO:0000313" key="3">
    <source>
        <dbReference type="Proteomes" id="UP001367676"/>
    </source>
</evidence>
<name>A0AAN9TCB1_9HEMI</name>